<feature type="chain" id="PRO_5035928681" description="Bifunctional inhibitor/plant lipid transfer protein/seed storage helical domain-containing protein" evidence="2">
    <location>
        <begin position="31"/>
        <end position="181"/>
    </location>
</feature>
<proteinExistence type="predicted"/>
<keyword evidence="2" id="KW-0732">Signal</keyword>
<evidence type="ECO:0008006" key="5">
    <source>
        <dbReference type="Google" id="ProtNLM"/>
    </source>
</evidence>
<accession>A0A8T0VDA9</accession>
<dbReference type="Proteomes" id="UP000823388">
    <property type="component" value="Chromosome 2N"/>
</dbReference>
<dbReference type="OrthoDB" id="1930534at2759"/>
<keyword evidence="4" id="KW-1185">Reference proteome</keyword>
<feature type="compositionally biased region" description="Basic and acidic residues" evidence="1">
    <location>
        <begin position="83"/>
        <end position="115"/>
    </location>
</feature>
<dbReference type="PANTHER" id="PTHR34377:SF4">
    <property type="entry name" value="OS09G0309600 PROTEIN"/>
    <property type="match status" value="1"/>
</dbReference>
<dbReference type="PANTHER" id="PTHR34377">
    <property type="entry name" value="TETRATRICOPEPTIDE REPEAT (TPR)-LIKE SUPERFAMILY PROTEIN"/>
    <property type="match status" value="1"/>
</dbReference>
<comment type="caution">
    <text evidence="3">The sequence shown here is derived from an EMBL/GenBank/DDBJ whole genome shotgun (WGS) entry which is preliminary data.</text>
</comment>
<name>A0A8T0VDA9_PANVG</name>
<evidence type="ECO:0000256" key="1">
    <source>
        <dbReference type="SAM" id="MobiDB-lite"/>
    </source>
</evidence>
<gene>
    <name evidence="3" type="ORF">PVAP13_2NG193400</name>
</gene>
<evidence type="ECO:0000313" key="3">
    <source>
        <dbReference type="EMBL" id="KAG2634342.1"/>
    </source>
</evidence>
<protein>
    <recommendedName>
        <fullName evidence="5">Bifunctional inhibitor/plant lipid transfer protein/seed storage helical domain-containing protein</fullName>
    </recommendedName>
</protein>
<feature type="region of interest" description="Disordered" evidence="1">
    <location>
        <begin position="66"/>
        <end position="125"/>
    </location>
</feature>
<organism evidence="3 4">
    <name type="scientific">Panicum virgatum</name>
    <name type="common">Blackwell switchgrass</name>
    <dbReference type="NCBI Taxonomy" id="38727"/>
    <lineage>
        <taxon>Eukaryota</taxon>
        <taxon>Viridiplantae</taxon>
        <taxon>Streptophyta</taxon>
        <taxon>Embryophyta</taxon>
        <taxon>Tracheophyta</taxon>
        <taxon>Spermatophyta</taxon>
        <taxon>Magnoliopsida</taxon>
        <taxon>Liliopsida</taxon>
        <taxon>Poales</taxon>
        <taxon>Poaceae</taxon>
        <taxon>PACMAD clade</taxon>
        <taxon>Panicoideae</taxon>
        <taxon>Panicodae</taxon>
        <taxon>Paniceae</taxon>
        <taxon>Panicinae</taxon>
        <taxon>Panicum</taxon>
        <taxon>Panicum sect. Hiantes</taxon>
    </lineage>
</organism>
<dbReference type="AlphaFoldDB" id="A0A8T0VDA9"/>
<evidence type="ECO:0000313" key="4">
    <source>
        <dbReference type="Proteomes" id="UP000823388"/>
    </source>
</evidence>
<evidence type="ECO:0000256" key="2">
    <source>
        <dbReference type="SAM" id="SignalP"/>
    </source>
</evidence>
<feature type="signal peptide" evidence="2">
    <location>
        <begin position="1"/>
        <end position="30"/>
    </location>
</feature>
<feature type="compositionally biased region" description="Polar residues" evidence="1">
    <location>
        <begin position="70"/>
        <end position="80"/>
    </location>
</feature>
<reference evidence="3" key="1">
    <citation type="submission" date="2020-05" db="EMBL/GenBank/DDBJ databases">
        <title>WGS assembly of Panicum virgatum.</title>
        <authorList>
            <person name="Lovell J.T."/>
            <person name="Jenkins J."/>
            <person name="Shu S."/>
            <person name="Juenger T.E."/>
            <person name="Schmutz J."/>
        </authorList>
    </citation>
    <scope>NUCLEOTIDE SEQUENCE</scope>
    <source>
        <strain evidence="3">AP13</strain>
    </source>
</reference>
<dbReference type="EMBL" id="CM029040">
    <property type="protein sequence ID" value="KAG2634342.1"/>
    <property type="molecule type" value="Genomic_DNA"/>
</dbReference>
<sequence length="181" mass="20114">MDIRKRSSSPWPSLNAPSLALLLLLVFIAAETTGRHRAAAQVFCRSQFNLANEACSLRTFSGPNPAQPLQLHSNRSSASYEVQADHHDHGHHDHDHDHHDHGHGHEREREREHIAHSRRHGLGHGGRDPYDTACCRRLMGIDNACICQAMSFLPVFMSKVKHAIKLSPVPGCDVSFECGAV</sequence>